<dbReference type="SMART" id="SM00220">
    <property type="entry name" value="S_TKc"/>
    <property type="match status" value="1"/>
</dbReference>
<keyword evidence="2" id="KW-0808">Transferase</keyword>
<dbReference type="EMBL" id="LT598448">
    <property type="protein sequence ID" value="SCU90750.1"/>
    <property type="molecule type" value="Genomic_DNA"/>
</dbReference>
<dbReference type="OrthoDB" id="4062651at2759"/>
<keyword evidence="4" id="KW-0418">Kinase</keyword>
<gene>
    <name evidence="8" type="ORF">LANO_0D09824G</name>
</gene>
<evidence type="ECO:0000259" key="7">
    <source>
        <dbReference type="PROSITE" id="PS50011"/>
    </source>
</evidence>
<dbReference type="PROSITE" id="PS00108">
    <property type="entry name" value="PROTEIN_KINASE_ST"/>
    <property type="match status" value="1"/>
</dbReference>
<dbReference type="Gene3D" id="1.10.510.10">
    <property type="entry name" value="Transferase(Phosphotransferase) domain 1"/>
    <property type="match status" value="1"/>
</dbReference>
<dbReference type="PROSITE" id="PS50011">
    <property type="entry name" value="PROTEIN_KINASE_DOM"/>
    <property type="match status" value="1"/>
</dbReference>
<dbReference type="AlphaFoldDB" id="A0A1G4JJZ8"/>
<dbReference type="GO" id="GO:0005776">
    <property type="term" value="C:autophagosome"/>
    <property type="evidence" value="ECO:0007669"/>
    <property type="project" value="TreeGrafter"/>
</dbReference>
<evidence type="ECO:0000256" key="6">
    <source>
        <dbReference type="SAM" id="MobiDB-lite"/>
    </source>
</evidence>
<protein>
    <recommendedName>
        <fullName evidence="1">non-specific serine/threonine protein kinase</fullName>
        <ecNumber evidence="1">2.7.11.1</ecNumber>
    </recommendedName>
</protein>
<proteinExistence type="predicted"/>
<accession>A0A1G4JJZ8</accession>
<dbReference type="Proteomes" id="UP000189911">
    <property type="component" value="Chromosome D"/>
</dbReference>
<feature type="compositionally biased region" description="Low complexity" evidence="6">
    <location>
        <begin position="406"/>
        <end position="420"/>
    </location>
</feature>
<evidence type="ECO:0000256" key="3">
    <source>
        <dbReference type="ARBA" id="ARBA00022741"/>
    </source>
</evidence>
<dbReference type="SUPFAM" id="SSF56112">
    <property type="entry name" value="Protein kinase-like (PK-like)"/>
    <property type="match status" value="1"/>
</dbReference>
<dbReference type="GO" id="GO:0000045">
    <property type="term" value="P:autophagosome assembly"/>
    <property type="evidence" value="ECO:0007669"/>
    <property type="project" value="TreeGrafter"/>
</dbReference>
<dbReference type="InterPro" id="IPR008271">
    <property type="entry name" value="Ser/Thr_kinase_AS"/>
</dbReference>
<evidence type="ECO:0000256" key="1">
    <source>
        <dbReference type="ARBA" id="ARBA00012513"/>
    </source>
</evidence>
<feature type="region of interest" description="Disordered" evidence="6">
    <location>
        <begin position="391"/>
        <end position="438"/>
    </location>
</feature>
<evidence type="ECO:0000313" key="9">
    <source>
        <dbReference type="Proteomes" id="UP000189911"/>
    </source>
</evidence>
<evidence type="ECO:0000256" key="4">
    <source>
        <dbReference type="ARBA" id="ARBA00022777"/>
    </source>
</evidence>
<keyword evidence="9" id="KW-1185">Reference proteome</keyword>
<sequence length="460" mass="50149">MYIRLSKIQSGSFSTVYRAYDSESEQEVALKIVEKPADAAAASKIARLVAGEYDVLSSLGKGHPNICALLDFYERETCYVFVMEFAARGDLYDVIRSWKTRSESRVQVDFSRLVPQLCSAIDYAHAHGIAHRDIKPENVLLDGNGNVKLADWGLSCRTRVSKDVRIGTEKYLAPEAYTSPHDTFLADYWSLGITLMFAMFGACPFKNACLSKNPDNPNFAHFVSNGHQFIAEYYFEPLRAGRGITSKSSRRLRKDSLGVEGPAEWMCLPQVGQPSLNREQFLILFATYVLNCLLTVNPIARNMRAFLVRMSSLLSPAQKNSRLEKPKGSTGGINSGRDDMFSDFYFTGLVTDPGAVASMYGENKNSSVGGSSTSESLNSSKISVGGASSDSCASGNSMSGSTNCDSASDVSSGSDGASSVPKLGQKSQGLERLHDKYSNSAKRLSAELECHVSKDTSEIQ</sequence>
<keyword evidence="3" id="KW-0547">Nucleotide-binding</keyword>
<feature type="compositionally biased region" description="Polar residues" evidence="6">
    <location>
        <begin position="391"/>
        <end position="405"/>
    </location>
</feature>
<dbReference type="GO" id="GO:0016020">
    <property type="term" value="C:membrane"/>
    <property type="evidence" value="ECO:0007669"/>
    <property type="project" value="TreeGrafter"/>
</dbReference>
<dbReference type="InterPro" id="IPR000719">
    <property type="entry name" value="Prot_kinase_dom"/>
</dbReference>
<evidence type="ECO:0000256" key="2">
    <source>
        <dbReference type="ARBA" id="ARBA00022679"/>
    </source>
</evidence>
<evidence type="ECO:0000313" key="8">
    <source>
        <dbReference type="EMBL" id="SCU90750.1"/>
    </source>
</evidence>
<dbReference type="PANTHER" id="PTHR24348">
    <property type="entry name" value="SERINE/THREONINE-PROTEIN KINASE UNC-51-RELATED"/>
    <property type="match status" value="1"/>
</dbReference>
<dbReference type="PANTHER" id="PTHR24348:SF22">
    <property type="entry name" value="NON-SPECIFIC SERINE_THREONINE PROTEIN KINASE"/>
    <property type="match status" value="1"/>
</dbReference>
<reference evidence="9" key="1">
    <citation type="submission" date="2016-03" db="EMBL/GenBank/DDBJ databases">
        <authorList>
            <person name="Devillers Hugo."/>
        </authorList>
    </citation>
    <scope>NUCLEOTIDE SEQUENCE [LARGE SCALE GENOMIC DNA]</scope>
</reference>
<evidence type="ECO:0000256" key="5">
    <source>
        <dbReference type="ARBA" id="ARBA00022840"/>
    </source>
</evidence>
<name>A0A1G4JJZ8_9SACH</name>
<dbReference type="EC" id="2.7.11.1" evidence="1"/>
<dbReference type="GO" id="GO:0005829">
    <property type="term" value="C:cytosol"/>
    <property type="evidence" value="ECO:0007669"/>
    <property type="project" value="TreeGrafter"/>
</dbReference>
<dbReference type="InterPro" id="IPR011009">
    <property type="entry name" value="Kinase-like_dom_sf"/>
</dbReference>
<dbReference type="GO" id="GO:0000407">
    <property type="term" value="C:phagophore assembly site"/>
    <property type="evidence" value="ECO:0007669"/>
    <property type="project" value="TreeGrafter"/>
</dbReference>
<feature type="domain" description="Protein kinase" evidence="7">
    <location>
        <begin position="2"/>
        <end position="314"/>
    </location>
</feature>
<dbReference type="GO" id="GO:0004674">
    <property type="term" value="F:protein serine/threonine kinase activity"/>
    <property type="evidence" value="ECO:0007669"/>
    <property type="project" value="UniProtKB-EC"/>
</dbReference>
<dbReference type="Pfam" id="PF00069">
    <property type="entry name" value="Pkinase"/>
    <property type="match status" value="1"/>
</dbReference>
<organism evidence="8 9">
    <name type="scientific">Lachancea nothofagi CBS 11611</name>
    <dbReference type="NCBI Taxonomy" id="1266666"/>
    <lineage>
        <taxon>Eukaryota</taxon>
        <taxon>Fungi</taxon>
        <taxon>Dikarya</taxon>
        <taxon>Ascomycota</taxon>
        <taxon>Saccharomycotina</taxon>
        <taxon>Saccharomycetes</taxon>
        <taxon>Saccharomycetales</taxon>
        <taxon>Saccharomycetaceae</taxon>
        <taxon>Lachancea</taxon>
    </lineage>
</organism>
<keyword evidence="5" id="KW-0067">ATP-binding</keyword>
<dbReference type="GO" id="GO:0005524">
    <property type="term" value="F:ATP binding"/>
    <property type="evidence" value="ECO:0007669"/>
    <property type="project" value="UniProtKB-KW"/>
</dbReference>
<dbReference type="InterPro" id="IPR045269">
    <property type="entry name" value="Atg1-like"/>
</dbReference>
<dbReference type="GO" id="GO:0010506">
    <property type="term" value="P:regulation of autophagy"/>
    <property type="evidence" value="ECO:0007669"/>
    <property type="project" value="InterPro"/>
</dbReference>